<dbReference type="PROSITE" id="PS00588">
    <property type="entry name" value="FLAGELLA_BB_ROD"/>
    <property type="match status" value="1"/>
</dbReference>
<evidence type="ECO:0000313" key="7">
    <source>
        <dbReference type="EMBL" id="SHI99995.1"/>
    </source>
</evidence>
<dbReference type="Pfam" id="PF06429">
    <property type="entry name" value="Flg_bbr_C"/>
    <property type="match status" value="1"/>
</dbReference>
<dbReference type="InterPro" id="IPR037058">
    <property type="entry name" value="Falgellar_hook_FlgE_sf"/>
</dbReference>
<dbReference type="PANTHER" id="PTHR30435:SF1">
    <property type="entry name" value="FLAGELLAR HOOK PROTEIN FLGE"/>
    <property type="match status" value="1"/>
</dbReference>
<proteinExistence type="inferred from homology"/>
<dbReference type="RefSeq" id="WP_073330797.1">
    <property type="nucleotide sequence ID" value="NZ_FQYO01000004.1"/>
</dbReference>
<keyword evidence="7" id="KW-0966">Cell projection</keyword>
<dbReference type="GO" id="GO:0009424">
    <property type="term" value="C:bacterial-type flagellum hook"/>
    <property type="evidence" value="ECO:0007669"/>
    <property type="project" value="TreeGrafter"/>
</dbReference>
<evidence type="ECO:0000313" key="8">
    <source>
        <dbReference type="Proteomes" id="UP000184292"/>
    </source>
</evidence>
<sequence>MTISSSLNAGVSGLSANASRLATIADNIANSSTYGYKRVITNFSSLVVSEGGTRHVAGGVRTSTTRLIDERGSLASSTNSTDLAVRGRGYLPITTLAEANVGNGALPISLTSTGSFRPNEDGILVSSFGHVLLGWPADADGNIPAFPRDTTVGLEPITLRSTSGRPTTEIDISLNLPATSTEAGAVGDPESISIEYFDNLGKSQYLSATFTPTVPATGASNEWTLTIEDDASGTVIGEYTLTFNDTNPGGGTLASVTPVSGGPYDPAAGTLALTLPGGPLTFSIGTLNEPGGLSQLSDGFAPISIDKNGYPVSNLTGVEVDANGFVHAFFQSGRSAVIYQIPLIDVPNPNGLQTRDGQSYGLTPQSGNMFLWDAGDGPTGDVIGFALEESSVDIAAELTSLIQTQRAYSSNAKVIQTVDDMLQETTNIKR</sequence>
<protein>
    <recommendedName>
        <fullName evidence="4">Flagellar hook protein FlgE</fullName>
    </recommendedName>
</protein>
<keyword evidence="8" id="KW-1185">Reference proteome</keyword>
<gene>
    <name evidence="7" type="ORF">SAMN05444417_2448</name>
</gene>
<dbReference type="NCBIfam" id="TIGR03506">
    <property type="entry name" value="FlgEFG_subfam"/>
    <property type="match status" value="1"/>
</dbReference>
<evidence type="ECO:0000256" key="1">
    <source>
        <dbReference type="ARBA" id="ARBA00004117"/>
    </source>
</evidence>
<dbReference type="Gene3D" id="2.60.98.20">
    <property type="entry name" value="Flagellar hook protein FlgE"/>
    <property type="match status" value="1"/>
</dbReference>
<feature type="domain" description="Flagellar basal-body/hook protein C-terminal" evidence="6">
    <location>
        <begin position="386"/>
        <end position="428"/>
    </location>
</feature>
<dbReference type="OrthoDB" id="8372879at2"/>
<dbReference type="PANTHER" id="PTHR30435">
    <property type="entry name" value="FLAGELLAR PROTEIN"/>
    <property type="match status" value="1"/>
</dbReference>
<evidence type="ECO:0000256" key="2">
    <source>
        <dbReference type="ARBA" id="ARBA00009677"/>
    </source>
</evidence>
<reference evidence="7 8" key="1">
    <citation type="submission" date="2016-11" db="EMBL/GenBank/DDBJ databases">
        <authorList>
            <person name="Jaros S."/>
            <person name="Januszkiewicz K."/>
            <person name="Wedrychowicz H."/>
        </authorList>
    </citation>
    <scope>NUCLEOTIDE SEQUENCE [LARGE SCALE GENOMIC DNA]</scope>
    <source>
        <strain evidence="7 8">DSM 100565</strain>
    </source>
</reference>
<dbReference type="Proteomes" id="UP000184292">
    <property type="component" value="Unassembled WGS sequence"/>
</dbReference>
<name>A0A1M6FQQ7_9RHOB</name>
<dbReference type="InterPro" id="IPR019776">
    <property type="entry name" value="Flagellar_basal_body_rod_CS"/>
</dbReference>
<dbReference type="InterPro" id="IPR020013">
    <property type="entry name" value="Flagellar_FlgE/F/G"/>
</dbReference>
<keyword evidence="3 4" id="KW-0975">Bacterial flagellum</keyword>
<accession>A0A1M6FQQ7</accession>
<dbReference type="InterPro" id="IPR037925">
    <property type="entry name" value="FlgE/F/G-like"/>
</dbReference>
<dbReference type="STRING" id="1447782.SAMN05444417_2448"/>
<dbReference type="SUPFAM" id="SSF117143">
    <property type="entry name" value="Flagellar hook protein flgE"/>
    <property type="match status" value="1"/>
</dbReference>
<dbReference type="GO" id="GO:0009425">
    <property type="term" value="C:bacterial-type flagellum basal body"/>
    <property type="evidence" value="ECO:0007669"/>
    <property type="project" value="UniProtKB-SubCell"/>
</dbReference>
<organism evidence="7 8">
    <name type="scientific">Wenxinia saemankumensis</name>
    <dbReference type="NCBI Taxonomy" id="1447782"/>
    <lineage>
        <taxon>Bacteria</taxon>
        <taxon>Pseudomonadati</taxon>
        <taxon>Pseudomonadota</taxon>
        <taxon>Alphaproteobacteria</taxon>
        <taxon>Rhodobacterales</taxon>
        <taxon>Roseobacteraceae</taxon>
        <taxon>Wenxinia</taxon>
    </lineage>
</organism>
<keyword evidence="7" id="KW-0969">Cilium</keyword>
<keyword evidence="7" id="KW-0282">Flagellum</keyword>
<evidence type="ECO:0000256" key="3">
    <source>
        <dbReference type="ARBA" id="ARBA00023143"/>
    </source>
</evidence>
<dbReference type="GO" id="GO:0071978">
    <property type="term" value="P:bacterial-type flagellum-dependent swarming motility"/>
    <property type="evidence" value="ECO:0007669"/>
    <property type="project" value="TreeGrafter"/>
</dbReference>
<dbReference type="InterPro" id="IPR010930">
    <property type="entry name" value="Flg_bb/hook_C_dom"/>
</dbReference>
<feature type="domain" description="Flagellar basal body rod protein N-terminal" evidence="5">
    <location>
        <begin position="7"/>
        <end position="37"/>
    </location>
</feature>
<dbReference type="Pfam" id="PF00460">
    <property type="entry name" value="Flg_bb_rod"/>
    <property type="match status" value="1"/>
</dbReference>
<comment type="similarity">
    <text evidence="2 4">Belongs to the flagella basal body rod proteins family.</text>
</comment>
<dbReference type="GO" id="GO:0005829">
    <property type="term" value="C:cytosol"/>
    <property type="evidence" value="ECO:0007669"/>
    <property type="project" value="TreeGrafter"/>
</dbReference>
<evidence type="ECO:0000259" key="6">
    <source>
        <dbReference type="Pfam" id="PF06429"/>
    </source>
</evidence>
<comment type="subcellular location">
    <subcellularLocation>
        <location evidence="1 4">Bacterial flagellum basal body</location>
    </subcellularLocation>
</comment>
<dbReference type="InterPro" id="IPR001444">
    <property type="entry name" value="Flag_bb_rod_N"/>
</dbReference>
<dbReference type="AlphaFoldDB" id="A0A1M6FQQ7"/>
<comment type="function">
    <text evidence="4">A flexible structure which links the flagellar filament to the drive apparatus in the basal body.</text>
</comment>
<evidence type="ECO:0000259" key="5">
    <source>
        <dbReference type="Pfam" id="PF00460"/>
    </source>
</evidence>
<dbReference type="EMBL" id="FQYO01000004">
    <property type="protein sequence ID" value="SHI99995.1"/>
    <property type="molecule type" value="Genomic_DNA"/>
</dbReference>
<evidence type="ECO:0000256" key="4">
    <source>
        <dbReference type="RuleBase" id="RU362116"/>
    </source>
</evidence>